<proteinExistence type="predicted"/>
<keyword evidence="2" id="KW-0812">Transmembrane</keyword>
<name>A0A1I5GW13_9ACTN</name>
<organism evidence="3 4">
    <name type="scientific">Geodermatophilus obscurus</name>
    <dbReference type="NCBI Taxonomy" id="1861"/>
    <lineage>
        <taxon>Bacteria</taxon>
        <taxon>Bacillati</taxon>
        <taxon>Actinomycetota</taxon>
        <taxon>Actinomycetes</taxon>
        <taxon>Geodermatophilales</taxon>
        <taxon>Geodermatophilaceae</taxon>
        <taxon>Geodermatophilus</taxon>
    </lineage>
</organism>
<dbReference type="InterPro" id="IPR036779">
    <property type="entry name" value="LysM_dom_sf"/>
</dbReference>
<dbReference type="InterPro" id="IPR018392">
    <property type="entry name" value="LysM"/>
</dbReference>
<feature type="transmembrane region" description="Helical" evidence="2">
    <location>
        <begin position="59"/>
        <end position="80"/>
    </location>
</feature>
<dbReference type="CDD" id="cd00118">
    <property type="entry name" value="LysM"/>
    <property type="match status" value="1"/>
</dbReference>
<keyword evidence="4" id="KW-1185">Reference proteome</keyword>
<keyword evidence="2" id="KW-0472">Membrane</keyword>
<evidence type="ECO:0008006" key="5">
    <source>
        <dbReference type="Google" id="ProtNLM"/>
    </source>
</evidence>
<dbReference type="OrthoDB" id="3210682at2"/>
<accession>A0A1I5GW13</accession>
<dbReference type="EMBL" id="FOWE01000007">
    <property type="protein sequence ID" value="SFO40137.1"/>
    <property type="molecule type" value="Genomic_DNA"/>
</dbReference>
<evidence type="ECO:0000256" key="1">
    <source>
        <dbReference type="SAM" id="MobiDB-lite"/>
    </source>
</evidence>
<dbReference type="AlphaFoldDB" id="A0A1I5GW13"/>
<sequence length="230" mass="22925">MSRSRLAVTSAVMAAVAVGLREVTPDLTALTDGGLDLQRLVDTAGAEDLLLTGVAAGAWLAWAWGALGLVLTALSALPGLAGTTARVLLGGVLPASARRAAALALGVGLVTAPALTGCTAPPPGPAVVLAADARTTSVPDWPAPPEPASGAPAPGATVPDWPAPAPGDHVVLRGECLWSIAEADLRARTGLDPGPADVAAAVQRWWTTNADVIGDDPDLLLPGQVLRPPA</sequence>
<keyword evidence="2" id="KW-1133">Transmembrane helix</keyword>
<dbReference type="Gene3D" id="3.10.350.10">
    <property type="entry name" value="LysM domain"/>
    <property type="match status" value="1"/>
</dbReference>
<evidence type="ECO:0000313" key="4">
    <source>
        <dbReference type="Proteomes" id="UP000183642"/>
    </source>
</evidence>
<gene>
    <name evidence="3" type="ORF">SAMN05660359_03210</name>
</gene>
<dbReference type="Proteomes" id="UP000183642">
    <property type="component" value="Unassembled WGS sequence"/>
</dbReference>
<protein>
    <recommendedName>
        <fullName evidence="5">LysM domain-containing protein</fullName>
    </recommendedName>
</protein>
<reference evidence="4" key="1">
    <citation type="submission" date="2016-10" db="EMBL/GenBank/DDBJ databases">
        <authorList>
            <person name="Varghese N."/>
            <person name="Submissions S."/>
        </authorList>
    </citation>
    <scope>NUCLEOTIDE SEQUENCE [LARGE SCALE GENOMIC DNA]</scope>
    <source>
        <strain evidence="4">DSM 43161</strain>
    </source>
</reference>
<feature type="region of interest" description="Disordered" evidence="1">
    <location>
        <begin position="136"/>
        <end position="165"/>
    </location>
</feature>
<dbReference type="RefSeq" id="WP_075014505.1">
    <property type="nucleotide sequence ID" value="NZ_FOWE01000007.1"/>
</dbReference>
<evidence type="ECO:0000256" key="2">
    <source>
        <dbReference type="SAM" id="Phobius"/>
    </source>
</evidence>
<evidence type="ECO:0000313" key="3">
    <source>
        <dbReference type="EMBL" id="SFO40137.1"/>
    </source>
</evidence>